<evidence type="ECO:0000313" key="3">
    <source>
        <dbReference type="Proteomes" id="UP001642484"/>
    </source>
</evidence>
<accession>A0ABP0M6K4</accession>
<comment type="caution">
    <text evidence="2">The sequence shown here is derived from an EMBL/GenBank/DDBJ whole genome shotgun (WGS) entry which is preliminary data.</text>
</comment>
<reference evidence="2 3" key="1">
    <citation type="submission" date="2024-02" db="EMBL/GenBank/DDBJ databases">
        <authorList>
            <person name="Chen Y."/>
            <person name="Shah S."/>
            <person name="Dougan E. K."/>
            <person name="Thang M."/>
            <person name="Chan C."/>
        </authorList>
    </citation>
    <scope>NUCLEOTIDE SEQUENCE [LARGE SCALE GENOMIC DNA]</scope>
</reference>
<dbReference type="InterPro" id="IPR025197">
    <property type="entry name" value="DUF4116"/>
</dbReference>
<gene>
    <name evidence="2" type="ORF">CCMP2556_LOCUS24244</name>
</gene>
<dbReference type="Proteomes" id="UP001642484">
    <property type="component" value="Unassembled WGS sequence"/>
</dbReference>
<feature type="domain" description="DUF4116" evidence="1">
    <location>
        <begin position="364"/>
        <end position="408"/>
    </location>
</feature>
<name>A0ABP0M6K4_9DINO</name>
<evidence type="ECO:0000313" key="2">
    <source>
        <dbReference type="EMBL" id="CAK9046698.1"/>
    </source>
</evidence>
<keyword evidence="3" id="KW-1185">Reference proteome</keyword>
<protein>
    <recommendedName>
        <fullName evidence="1">DUF4116 domain-containing protein</fullName>
    </recommendedName>
</protein>
<organism evidence="2 3">
    <name type="scientific">Durusdinium trenchii</name>
    <dbReference type="NCBI Taxonomy" id="1381693"/>
    <lineage>
        <taxon>Eukaryota</taxon>
        <taxon>Sar</taxon>
        <taxon>Alveolata</taxon>
        <taxon>Dinophyceae</taxon>
        <taxon>Suessiales</taxon>
        <taxon>Symbiodiniaceae</taxon>
        <taxon>Durusdinium</taxon>
    </lineage>
</organism>
<dbReference type="Pfam" id="PF13475">
    <property type="entry name" value="DUF4116"/>
    <property type="match status" value="1"/>
</dbReference>
<evidence type="ECO:0000259" key="1">
    <source>
        <dbReference type="Pfam" id="PF13475"/>
    </source>
</evidence>
<proteinExistence type="predicted"/>
<sequence length="487" mass="53323">MDQTDMQTVSGPFCALTFARPRLLASTEGVCEVMAEHWRMHSGHAVIASKSGLVASVYDGQVSQRLLVFFEELSQALGHRGVVVAVLPGFLELKEAVMEALALTAEARRKCRLICPDGPLFQEPEMDSPEQILQNFGPPRSYRLQILGARAPTLYMAQDTTSLGRPVLGVLATCERGEVDEPPPLAAGLKVTLQGLSGCLGTMAAGHNWTVGQLKDAYSSRRELRLLPMSAPVDLPDEQLLSELLNEPCATHLSLRLLRVSPEWADAVRQLRADPRLWRDLEEDLKADRDLTLMAVAQEPSLLRETAFLSDAQIVLAAAGKEPLALQAASSQLWHDDDFVCAAVALDASALQRAMAHRELGITLALRAVEQNGLALEFLPPELHLKEIVEAALAQDPCALQFAPEAMRDDPHLLQSLLRREGRALRFASKRLRGDRHLVLLAIASCPRAVLCASEDSWQGRLNVLLAAMERDPQLASQLAHYAARIP</sequence>
<dbReference type="EMBL" id="CAXAMN010015814">
    <property type="protein sequence ID" value="CAK9046698.1"/>
    <property type="molecule type" value="Genomic_DNA"/>
</dbReference>